<dbReference type="PANTHER" id="PTHR47926:SF411">
    <property type="entry name" value="PENTATRICOPEPTIDE REPEAT-CONTAINING PROTEIN"/>
    <property type="match status" value="1"/>
</dbReference>
<keyword evidence="4" id="KW-1185">Reference proteome</keyword>
<name>A0A061DRK3_THECC</name>
<dbReference type="EMBL" id="CM001879">
    <property type="protein sequence ID" value="EOX95345.1"/>
    <property type="molecule type" value="Genomic_DNA"/>
</dbReference>
<sequence>MWKKNSISWNSLIGGYVRQGLGRRALEEFDRMMNSGFRPNQVTFVNILYVCSDSGLVEEGERHFNSMDQKYKILAGLEHYACIVEIYGKAGQLDKAEKLIKGMPFGPDVIVWEAFSRAFCLHSGLELCEFATEGISKLKMNYPAAFSAVIRPILKHGRGVVLTELRPLKQMKEKGKYFKTDGS</sequence>
<accession>A0A061DRK3</accession>
<organism evidence="3 4">
    <name type="scientific">Theobroma cacao</name>
    <name type="common">Cacao</name>
    <name type="synonym">Cocoa</name>
    <dbReference type="NCBI Taxonomy" id="3641"/>
    <lineage>
        <taxon>Eukaryota</taxon>
        <taxon>Viridiplantae</taxon>
        <taxon>Streptophyta</taxon>
        <taxon>Embryophyta</taxon>
        <taxon>Tracheophyta</taxon>
        <taxon>Spermatophyta</taxon>
        <taxon>Magnoliopsida</taxon>
        <taxon>eudicotyledons</taxon>
        <taxon>Gunneridae</taxon>
        <taxon>Pentapetalae</taxon>
        <taxon>rosids</taxon>
        <taxon>malvids</taxon>
        <taxon>Malvales</taxon>
        <taxon>Malvaceae</taxon>
        <taxon>Byttnerioideae</taxon>
        <taxon>Theobroma</taxon>
    </lineage>
</organism>
<evidence type="ECO:0000313" key="4">
    <source>
        <dbReference type="Proteomes" id="UP000026915"/>
    </source>
</evidence>
<dbReference type="eggNOG" id="KOG4197">
    <property type="taxonomic scope" value="Eukaryota"/>
</dbReference>
<dbReference type="InParanoid" id="A0A061DRK3"/>
<dbReference type="Pfam" id="PF13041">
    <property type="entry name" value="PPR_2"/>
    <property type="match status" value="1"/>
</dbReference>
<protein>
    <submittedName>
        <fullName evidence="3">Tetratricopeptide repeat (TPR)-like superfamily protein, putative</fullName>
    </submittedName>
</protein>
<dbReference type="InterPro" id="IPR046960">
    <property type="entry name" value="PPR_At4g14850-like_plant"/>
</dbReference>
<dbReference type="Proteomes" id="UP000026915">
    <property type="component" value="Chromosome 1"/>
</dbReference>
<dbReference type="HOGENOM" id="CLU_002706_0_0_1"/>
<dbReference type="NCBIfam" id="TIGR00756">
    <property type="entry name" value="PPR"/>
    <property type="match status" value="1"/>
</dbReference>
<dbReference type="PANTHER" id="PTHR47926">
    <property type="entry name" value="PENTATRICOPEPTIDE REPEAT-CONTAINING PROTEIN"/>
    <property type="match status" value="1"/>
</dbReference>
<dbReference type="Pfam" id="PF01535">
    <property type="entry name" value="PPR"/>
    <property type="match status" value="1"/>
</dbReference>
<dbReference type="GO" id="GO:0009451">
    <property type="term" value="P:RNA modification"/>
    <property type="evidence" value="ECO:0007669"/>
    <property type="project" value="InterPro"/>
</dbReference>
<feature type="repeat" description="PPR" evidence="2">
    <location>
        <begin position="5"/>
        <end position="39"/>
    </location>
</feature>
<evidence type="ECO:0000313" key="3">
    <source>
        <dbReference type="EMBL" id="EOX95345.1"/>
    </source>
</evidence>
<dbReference type="InterPro" id="IPR002885">
    <property type="entry name" value="PPR_rpt"/>
</dbReference>
<dbReference type="Gramene" id="EOX95345">
    <property type="protein sequence ID" value="EOX95345"/>
    <property type="gene ID" value="TCM_004859"/>
</dbReference>
<evidence type="ECO:0000256" key="1">
    <source>
        <dbReference type="ARBA" id="ARBA00022737"/>
    </source>
</evidence>
<dbReference type="AlphaFoldDB" id="A0A061DRK3"/>
<dbReference type="Gene3D" id="1.25.40.10">
    <property type="entry name" value="Tetratricopeptide repeat domain"/>
    <property type="match status" value="1"/>
</dbReference>
<dbReference type="PROSITE" id="PS51375">
    <property type="entry name" value="PPR"/>
    <property type="match status" value="1"/>
</dbReference>
<dbReference type="OMA" id="CEFATEG"/>
<dbReference type="GO" id="GO:0003723">
    <property type="term" value="F:RNA binding"/>
    <property type="evidence" value="ECO:0007669"/>
    <property type="project" value="InterPro"/>
</dbReference>
<dbReference type="InterPro" id="IPR011990">
    <property type="entry name" value="TPR-like_helical_dom_sf"/>
</dbReference>
<gene>
    <name evidence="3" type="ORF">TCM_004859</name>
</gene>
<reference evidence="3 4" key="1">
    <citation type="journal article" date="2013" name="Genome Biol.">
        <title>The genome sequence of the most widely cultivated cacao type and its use to identify candidate genes regulating pod color.</title>
        <authorList>
            <person name="Motamayor J.C."/>
            <person name="Mockaitis K."/>
            <person name="Schmutz J."/>
            <person name="Haiminen N."/>
            <person name="Iii D.L."/>
            <person name="Cornejo O."/>
            <person name="Findley S.D."/>
            <person name="Zheng P."/>
            <person name="Utro F."/>
            <person name="Royaert S."/>
            <person name="Saski C."/>
            <person name="Jenkins J."/>
            <person name="Podicheti R."/>
            <person name="Zhao M."/>
            <person name="Scheffler B.E."/>
            <person name="Stack J.C."/>
            <person name="Feltus F.A."/>
            <person name="Mustiga G.M."/>
            <person name="Amores F."/>
            <person name="Phillips W."/>
            <person name="Marelli J.P."/>
            <person name="May G.D."/>
            <person name="Shapiro H."/>
            <person name="Ma J."/>
            <person name="Bustamante C.D."/>
            <person name="Schnell R.J."/>
            <person name="Main D."/>
            <person name="Gilbert D."/>
            <person name="Parida L."/>
            <person name="Kuhn D.N."/>
        </authorList>
    </citation>
    <scope>NUCLEOTIDE SEQUENCE [LARGE SCALE GENOMIC DNA]</scope>
    <source>
        <strain evidence="4">cv. Matina 1-6</strain>
    </source>
</reference>
<keyword evidence="1" id="KW-0677">Repeat</keyword>
<evidence type="ECO:0000256" key="2">
    <source>
        <dbReference type="PROSITE-ProRule" id="PRU00708"/>
    </source>
</evidence>
<proteinExistence type="predicted"/>